<keyword evidence="3" id="KW-0347">Helicase</keyword>
<organism evidence="6 7">
    <name type="scientific">Monilinia fructicola</name>
    <name type="common">Brown rot fungus</name>
    <name type="synonym">Ciboria fructicola</name>
    <dbReference type="NCBI Taxonomy" id="38448"/>
    <lineage>
        <taxon>Eukaryota</taxon>
        <taxon>Fungi</taxon>
        <taxon>Dikarya</taxon>
        <taxon>Ascomycota</taxon>
        <taxon>Pezizomycotina</taxon>
        <taxon>Leotiomycetes</taxon>
        <taxon>Helotiales</taxon>
        <taxon>Sclerotiniaceae</taxon>
        <taxon>Monilinia</taxon>
    </lineage>
</organism>
<keyword evidence="3" id="KW-0378">Hydrolase</keyword>
<feature type="domain" description="Rad54 N-terminal" evidence="5">
    <location>
        <begin position="86"/>
        <end position="199"/>
    </location>
</feature>
<comment type="similarity">
    <text evidence="2">Belongs to the SNF2/RAD54 helicase family.</text>
</comment>
<keyword evidence="3" id="KW-0547">Nucleotide-binding</keyword>
<dbReference type="GO" id="GO:0004386">
    <property type="term" value="F:helicase activity"/>
    <property type="evidence" value="ECO:0007669"/>
    <property type="project" value="UniProtKB-KW"/>
</dbReference>
<dbReference type="InterPro" id="IPR013967">
    <property type="entry name" value="Rad54_N"/>
</dbReference>
<feature type="region of interest" description="Disordered" evidence="4">
    <location>
        <begin position="181"/>
        <end position="216"/>
    </location>
</feature>
<gene>
    <name evidence="6" type="ORF">EYC84_009158</name>
</gene>
<dbReference type="Proteomes" id="UP000322873">
    <property type="component" value="Unassembled WGS sequence"/>
</dbReference>
<evidence type="ECO:0000313" key="6">
    <source>
        <dbReference type="EMBL" id="KAA8566613.1"/>
    </source>
</evidence>
<evidence type="ECO:0000256" key="4">
    <source>
        <dbReference type="SAM" id="MobiDB-lite"/>
    </source>
</evidence>
<dbReference type="GO" id="GO:0005634">
    <property type="term" value="C:nucleus"/>
    <property type="evidence" value="ECO:0007669"/>
    <property type="project" value="UniProtKB-SubCell"/>
</dbReference>
<reference evidence="6 7" key="1">
    <citation type="submission" date="2019-06" db="EMBL/GenBank/DDBJ databases">
        <title>Genome Sequence of the Brown Rot Fungal Pathogen Monilinia fructicola.</title>
        <authorList>
            <person name="De Miccolis Angelini R.M."/>
            <person name="Landi L."/>
            <person name="Abate D."/>
            <person name="Pollastro S."/>
            <person name="Romanazzi G."/>
            <person name="Faretra F."/>
        </authorList>
    </citation>
    <scope>NUCLEOTIDE SEQUENCE [LARGE SCALE GENOMIC DNA]</scope>
    <source>
        <strain evidence="6 7">Mfrc123</strain>
    </source>
</reference>
<dbReference type="VEuPathDB" id="FungiDB:MFRU_072g00220"/>
<keyword evidence="7" id="KW-1185">Reference proteome</keyword>
<feature type="compositionally biased region" description="Basic and acidic residues" evidence="4">
    <location>
        <begin position="181"/>
        <end position="204"/>
    </location>
</feature>
<accession>A0A5M9JE39</accession>
<evidence type="ECO:0000259" key="5">
    <source>
        <dbReference type="Pfam" id="PF08658"/>
    </source>
</evidence>
<evidence type="ECO:0000256" key="2">
    <source>
        <dbReference type="ARBA" id="ARBA00007025"/>
    </source>
</evidence>
<dbReference type="AlphaFoldDB" id="A0A5M9JE39"/>
<name>A0A5M9JE39_MONFR</name>
<feature type="compositionally biased region" description="Polar residues" evidence="4">
    <location>
        <begin position="1"/>
        <end position="15"/>
    </location>
</feature>
<comment type="subcellular location">
    <subcellularLocation>
        <location evidence="1">Nucleus</location>
    </subcellularLocation>
</comment>
<dbReference type="EMBL" id="VICG01000012">
    <property type="protein sequence ID" value="KAA8566613.1"/>
    <property type="molecule type" value="Genomic_DNA"/>
</dbReference>
<feature type="region of interest" description="Disordered" evidence="4">
    <location>
        <begin position="1"/>
        <end position="94"/>
    </location>
</feature>
<proteinExistence type="inferred from homology"/>
<keyword evidence="3" id="KW-0067">ATP-binding</keyword>
<dbReference type="GO" id="GO:0016817">
    <property type="term" value="F:hydrolase activity, acting on acid anhydrides"/>
    <property type="evidence" value="ECO:0007669"/>
    <property type="project" value="InterPro"/>
</dbReference>
<comment type="caution">
    <text evidence="6">The sequence shown here is derived from an EMBL/GenBank/DDBJ whole genome shotgun (WGS) entry which is preliminary data.</text>
</comment>
<evidence type="ECO:0000256" key="3">
    <source>
        <dbReference type="ARBA" id="ARBA00022806"/>
    </source>
</evidence>
<protein>
    <recommendedName>
        <fullName evidence="5">Rad54 N-terminal domain-containing protein</fullName>
    </recommendedName>
</protein>
<sequence>MITPPSESESVNAQTPIPLAGKKRVGLAETPQSANRLKQPFQITLGEDKENTPPATQRGRLYGGTPQSVDKLIKPFRCPGSATMGEQEDGDKPWTNEDRLALANRDANKFPVFQVKDKDAMFKKRFSVPLINKDRGGYNPNRPPPTLGLRQGAVFVAKALHDPSGEFAIVLYDPTIDEKPRSIEQAKKEEEDAKKEDAKGDEPQKSVVKTGRPIGS</sequence>
<dbReference type="Pfam" id="PF08658">
    <property type="entry name" value="Rad54_N"/>
    <property type="match status" value="1"/>
</dbReference>
<evidence type="ECO:0000313" key="7">
    <source>
        <dbReference type="Proteomes" id="UP000322873"/>
    </source>
</evidence>
<evidence type="ECO:0000256" key="1">
    <source>
        <dbReference type="ARBA" id="ARBA00004123"/>
    </source>
</evidence>